<gene>
    <name evidence="1" type="ORF">PENARI_c010G07036</name>
</gene>
<dbReference type="AlphaFoldDB" id="A0A1F5LGJ1"/>
<dbReference type="Proteomes" id="UP000177622">
    <property type="component" value="Unassembled WGS sequence"/>
</dbReference>
<comment type="caution">
    <text evidence="1">The sequence shown here is derived from an EMBL/GenBank/DDBJ whole genome shotgun (WGS) entry which is preliminary data.</text>
</comment>
<sequence>MIEDRGIDRHSYKPVTSRKFEGRAFRIAIGSFIARRSFIARLPDNIPHIRFRSSDDEEDFLHDSARQRRGAS</sequence>
<name>A0A1F5LGJ1_PENAI</name>
<protein>
    <submittedName>
        <fullName evidence="1">Uncharacterized protein</fullName>
    </submittedName>
</protein>
<keyword evidence="2" id="KW-1185">Reference proteome</keyword>
<proteinExistence type="predicted"/>
<evidence type="ECO:0000313" key="1">
    <source>
        <dbReference type="EMBL" id="OGE52333.1"/>
    </source>
</evidence>
<dbReference type="GeneID" id="34577016"/>
<accession>A0A1F5LGJ1</accession>
<dbReference type="RefSeq" id="XP_022487775.1">
    <property type="nucleotide sequence ID" value="XM_022632282.1"/>
</dbReference>
<evidence type="ECO:0000313" key="2">
    <source>
        <dbReference type="Proteomes" id="UP000177622"/>
    </source>
</evidence>
<reference evidence="1 2" key="1">
    <citation type="journal article" date="2016" name="Sci. Rep.">
        <title>Penicillium arizonense, a new, genome sequenced fungal species, reveals a high chemical diversity in secreted metabolites.</title>
        <authorList>
            <person name="Grijseels S."/>
            <person name="Nielsen J.C."/>
            <person name="Randelovic M."/>
            <person name="Nielsen J."/>
            <person name="Nielsen K.F."/>
            <person name="Workman M."/>
            <person name="Frisvad J.C."/>
        </authorList>
    </citation>
    <scope>NUCLEOTIDE SEQUENCE [LARGE SCALE GENOMIC DNA]</scope>
    <source>
        <strain evidence="1 2">CBS 141311</strain>
    </source>
</reference>
<organism evidence="1 2">
    <name type="scientific">Penicillium arizonense</name>
    <dbReference type="NCBI Taxonomy" id="1835702"/>
    <lineage>
        <taxon>Eukaryota</taxon>
        <taxon>Fungi</taxon>
        <taxon>Dikarya</taxon>
        <taxon>Ascomycota</taxon>
        <taxon>Pezizomycotina</taxon>
        <taxon>Eurotiomycetes</taxon>
        <taxon>Eurotiomycetidae</taxon>
        <taxon>Eurotiales</taxon>
        <taxon>Aspergillaceae</taxon>
        <taxon>Penicillium</taxon>
    </lineage>
</organism>
<dbReference type="EMBL" id="LXJU01000010">
    <property type="protein sequence ID" value="OGE52333.1"/>
    <property type="molecule type" value="Genomic_DNA"/>
</dbReference>